<proteinExistence type="predicted"/>
<sequence>MLVGRRPVACGHRAAAGPLYGAVRRPYGAFEERAREPARAAGNGVGG</sequence>
<dbReference type="Proteomes" id="UP000031523">
    <property type="component" value="Chromosome"/>
</dbReference>
<evidence type="ECO:0000313" key="2">
    <source>
        <dbReference type="Proteomes" id="UP000031523"/>
    </source>
</evidence>
<evidence type="ECO:0000313" key="1">
    <source>
        <dbReference type="EMBL" id="AJE84841.1"/>
    </source>
</evidence>
<accession>A0A0B5F1X1</accession>
<dbReference type="KEGG" id="sals:SLNWT_4465"/>
<protein>
    <submittedName>
        <fullName evidence="1">Uncharacterized protein</fullName>
    </submittedName>
</protein>
<dbReference type="EMBL" id="CP010519">
    <property type="protein sequence ID" value="AJE84841.1"/>
    <property type="molecule type" value="Genomic_DNA"/>
</dbReference>
<reference evidence="1 2" key="1">
    <citation type="submission" date="2015-01" db="EMBL/GenBank/DDBJ databases">
        <title>Enhanced salinomycin production by adjusting the supply of polyketide extender units in Streptomyce albus DSM 41398.</title>
        <authorList>
            <person name="Lu C."/>
        </authorList>
    </citation>
    <scope>NUCLEOTIDE SEQUENCE [LARGE SCALE GENOMIC DNA]</scope>
    <source>
        <strain evidence="2">ATCC 21838 / DSM 41398 / FERM P-419 / JCM 4703 / NBRC 107858</strain>
    </source>
</reference>
<dbReference type="AlphaFoldDB" id="A0A0B5F1X1"/>
<keyword evidence="2" id="KW-1185">Reference proteome</keyword>
<organism evidence="1 2">
    <name type="scientific">Streptomyces albus (strain ATCC 21838 / DSM 41398 / FERM P-419 / JCM 4703 / NBRC 107858)</name>
    <dbReference type="NCBI Taxonomy" id="1081613"/>
    <lineage>
        <taxon>Bacteria</taxon>
        <taxon>Bacillati</taxon>
        <taxon>Actinomycetota</taxon>
        <taxon>Actinomycetes</taxon>
        <taxon>Kitasatosporales</taxon>
        <taxon>Streptomycetaceae</taxon>
        <taxon>Streptomyces</taxon>
    </lineage>
</organism>
<name>A0A0B5F1X1_STRA4</name>
<gene>
    <name evidence="1" type="ORF">SLNWT_4465</name>
</gene>